<proteinExistence type="predicted"/>
<sequence length="56" mass="6273">MKARYDTPMLDAAGEFSEVTDGRWGWGRDWLWRSFPRYYGGGGGAIIIVGGGGRRY</sequence>
<evidence type="ECO:0000313" key="1">
    <source>
        <dbReference type="EMBL" id="ADP78331.1"/>
    </source>
</evidence>
<dbReference type="STRING" id="298654.FraEuI1c_0245"/>
<dbReference type="NCBIfam" id="NF033521">
    <property type="entry name" value="lasso_leader_L3"/>
    <property type="match status" value="1"/>
</dbReference>
<dbReference type="KEGG" id="fri:FraEuI1c_0245"/>
<dbReference type="HOGENOM" id="CLU_3007697_0_0_11"/>
<organism evidence="1 2">
    <name type="scientific">Pseudofrankia inefficax (strain DSM 45817 / CECT 9037 / DDB 130130 / EuI1c)</name>
    <name type="common">Frankia inefficax</name>
    <dbReference type="NCBI Taxonomy" id="298654"/>
    <lineage>
        <taxon>Bacteria</taxon>
        <taxon>Bacillati</taxon>
        <taxon>Actinomycetota</taxon>
        <taxon>Actinomycetes</taxon>
        <taxon>Frankiales</taxon>
        <taxon>Frankiaceae</taxon>
        <taxon>Pseudofrankia</taxon>
    </lineage>
</organism>
<dbReference type="AlphaFoldDB" id="E3J640"/>
<protein>
    <submittedName>
        <fullName evidence="1">Uncharacterized protein</fullName>
    </submittedName>
</protein>
<reference evidence="1 2" key="1">
    <citation type="submission" date="2010-10" db="EMBL/GenBank/DDBJ databases">
        <title>Complete sequence of Frankia sp. EuI1c.</title>
        <authorList>
            <consortium name="US DOE Joint Genome Institute"/>
            <person name="Lucas S."/>
            <person name="Copeland A."/>
            <person name="Lapidus A."/>
            <person name="Cheng J.-F."/>
            <person name="Bruce D."/>
            <person name="Goodwin L."/>
            <person name="Pitluck S."/>
            <person name="Chertkov O."/>
            <person name="Detter J.C."/>
            <person name="Han C."/>
            <person name="Tapia R."/>
            <person name="Land M."/>
            <person name="Hauser L."/>
            <person name="Jeffries C."/>
            <person name="Kyrpides N."/>
            <person name="Ivanova N."/>
            <person name="Mikhailova N."/>
            <person name="Beauchemin N."/>
            <person name="Sen A."/>
            <person name="Sur S.A."/>
            <person name="Gtari M."/>
            <person name="Wall L."/>
            <person name="Tisa L."/>
            <person name="Woyke T."/>
        </authorList>
    </citation>
    <scope>NUCLEOTIDE SEQUENCE [LARGE SCALE GENOMIC DNA]</scope>
    <source>
        <strain evidence="2">DSM 45817 / CECT 9037 / EuI1c</strain>
    </source>
</reference>
<dbReference type="InParanoid" id="E3J640"/>
<evidence type="ECO:0000313" key="2">
    <source>
        <dbReference type="Proteomes" id="UP000002484"/>
    </source>
</evidence>
<keyword evidence="2" id="KW-1185">Reference proteome</keyword>
<accession>E3J640</accession>
<gene>
    <name evidence="1" type="ordered locus">FraEuI1c_0245</name>
</gene>
<name>E3J640_PSEI1</name>
<dbReference type="Proteomes" id="UP000002484">
    <property type="component" value="Chromosome"/>
</dbReference>
<dbReference type="EMBL" id="CP002299">
    <property type="protein sequence ID" value="ADP78331.1"/>
    <property type="molecule type" value="Genomic_DNA"/>
</dbReference>
<dbReference type="RefSeq" id="WP_013421454.1">
    <property type="nucleotide sequence ID" value="NC_014666.1"/>
</dbReference>